<proteinExistence type="inferred from homology"/>
<feature type="transmembrane region" description="Helical" evidence="6">
    <location>
        <begin position="324"/>
        <end position="344"/>
    </location>
</feature>
<evidence type="ECO:0000256" key="1">
    <source>
        <dbReference type="ARBA" id="ARBA00004141"/>
    </source>
</evidence>
<feature type="transmembrane region" description="Helical" evidence="6">
    <location>
        <begin position="395"/>
        <end position="419"/>
    </location>
</feature>
<feature type="transmembrane region" description="Helical" evidence="6">
    <location>
        <begin position="431"/>
        <end position="454"/>
    </location>
</feature>
<feature type="transmembrane region" description="Helical" evidence="6">
    <location>
        <begin position="67"/>
        <end position="91"/>
    </location>
</feature>
<dbReference type="PANTHER" id="PTHR43839:SF3">
    <property type="entry name" value="OLIGOPEPTIDE ABC TRANSPORTER, PERMEASE PROTEIN"/>
    <property type="match status" value="1"/>
</dbReference>
<keyword evidence="10" id="KW-1185">Reference proteome</keyword>
<dbReference type="InterPro" id="IPR000515">
    <property type="entry name" value="MetI-like"/>
</dbReference>
<evidence type="ECO:0000313" key="9">
    <source>
        <dbReference type="EMBL" id="WFT74661.1"/>
    </source>
</evidence>
<dbReference type="CDD" id="cd06261">
    <property type="entry name" value="TM_PBP2"/>
    <property type="match status" value="2"/>
</dbReference>
<evidence type="ECO:0000313" key="10">
    <source>
        <dbReference type="Proteomes" id="UP001221597"/>
    </source>
</evidence>
<dbReference type="Pfam" id="PF00528">
    <property type="entry name" value="BPD_transp_1"/>
    <property type="match status" value="1"/>
</dbReference>
<evidence type="ECO:0000256" key="4">
    <source>
        <dbReference type="ARBA" id="ARBA00022989"/>
    </source>
</evidence>
<name>A0ABY8J190_9BACI</name>
<feature type="transmembrane region" description="Helical" evidence="6">
    <location>
        <begin position="150"/>
        <end position="172"/>
    </location>
</feature>
<dbReference type="RefSeq" id="WP_283076657.1">
    <property type="nucleotide sequence ID" value="NZ_CP121671.1"/>
</dbReference>
<organism evidence="9 10">
    <name type="scientific">Halobacillus naozhouensis</name>
    <dbReference type="NCBI Taxonomy" id="554880"/>
    <lineage>
        <taxon>Bacteria</taxon>
        <taxon>Bacillati</taxon>
        <taxon>Bacillota</taxon>
        <taxon>Bacilli</taxon>
        <taxon>Bacillales</taxon>
        <taxon>Bacillaceae</taxon>
        <taxon>Halobacillus</taxon>
    </lineage>
</organism>
<comment type="similarity">
    <text evidence="6">Belongs to the binding-protein-dependent transport system permease family.</text>
</comment>
<keyword evidence="3 6" id="KW-0812">Transmembrane</keyword>
<dbReference type="SUPFAM" id="SSF161098">
    <property type="entry name" value="MetI-like"/>
    <property type="match status" value="2"/>
</dbReference>
<evidence type="ECO:0000256" key="7">
    <source>
        <dbReference type="SAM" id="MobiDB-lite"/>
    </source>
</evidence>
<protein>
    <submittedName>
        <fullName evidence="9">ABC transporter permease subunit</fullName>
    </submittedName>
</protein>
<keyword evidence="2 6" id="KW-0813">Transport</keyword>
<feature type="transmembrane region" description="Helical" evidence="6">
    <location>
        <begin position="245"/>
        <end position="265"/>
    </location>
</feature>
<feature type="transmembrane region" description="Helical" evidence="6">
    <location>
        <begin position="112"/>
        <end position="130"/>
    </location>
</feature>
<accession>A0ABY8J190</accession>
<evidence type="ECO:0000256" key="5">
    <source>
        <dbReference type="ARBA" id="ARBA00023136"/>
    </source>
</evidence>
<comment type="subcellular location">
    <subcellularLocation>
        <location evidence="6">Cell membrane</location>
        <topology evidence="6">Multi-pass membrane protein</topology>
    </subcellularLocation>
    <subcellularLocation>
        <location evidence="1">Membrane</location>
        <topology evidence="1">Multi-pass membrane protein</topology>
    </subcellularLocation>
</comment>
<feature type="transmembrane region" description="Helical" evidence="6">
    <location>
        <begin position="539"/>
        <end position="557"/>
    </location>
</feature>
<evidence type="ECO:0000259" key="8">
    <source>
        <dbReference type="PROSITE" id="PS50928"/>
    </source>
</evidence>
<gene>
    <name evidence="9" type="ORF">P9989_20305</name>
</gene>
<feature type="transmembrane region" description="Helical" evidence="6">
    <location>
        <begin position="466"/>
        <end position="489"/>
    </location>
</feature>
<dbReference type="EMBL" id="CP121671">
    <property type="protein sequence ID" value="WFT74661.1"/>
    <property type="molecule type" value="Genomic_DNA"/>
</dbReference>
<feature type="transmembrane region" description="Helical" evidence="6">
    <location>
        <begin position="12"/>
        <end position="32"/>
    </location>
</feature>
<evidence type="ECO:0000256" key="2">
    <source>
        <dbReference type="ARBA" id="ARBA00022448"/>
    </source>
</evidence>
<dbReference type="PROSITE" id="PS50928">
    <property type="entry name" value="ABC_TM1"/>
    <property type="match status" value="1"/>
</dbReference>
<feature type="region of interest" description="Disordered" evidence="7">
    <location>
        <begin position="623"/>
        <end position="644"/>
    </location>
</feature>
<dbReference type="InterPro" id="IPR035906">
    <property type="entry name" value="MetI-like_sf"/>
</dbReference>
<feature type="domain" description="ABC transmembrane type-1" evidence="8">
    <location>
        <begin position="395"/>
        <end position="606"/>
    </location>
</feature>
<reference evidence="9 10" key="1">
    <citation type="submission" date="2023-04" db="EMBL/GenBank/DDBJ databases">
        <title>Genome sequence of Halobacillus naozhouensis KACC 21980.</title>
        <authorList>
            <person name="Kim S."/>
            <person name="Heo J."/>
            <person name="Kwon S.-W."/>
        </authorList>
    </citation>
    <scope>NUCLEOTIDE SEQUENCE [LARGE SCALE GENOMIC DNA]</scope>
    <source>
        <strain evidence="9 10">KCTC 13234</strain>
    </source>
</reference>
<dbReference type="PANTHER" id="PTHR43839">
    <property type="entry name" value="OPPC IN A BINDING PROTEIN-DEPENDENT TRANSPORT SYSTEM"/>
    <property type="match status" value="1"/>
</dbReference>
<dbReference type="Gene3D" id="1.10.3720.10">
    <property type="entry name" value="MetI-like"/>
    <property type="match status" value="1"/>
</dbReference>
<evidence type="ECO:0000256" key="6">
    <source>
        <dbReference type="RuleBase" id="RU363032"/>
    </source>
</evidence>
<dbReference type="Proteomes" id="UP001221597">
    <property type="component" value="Chromosome"/>
</dbReference>
<evidence type="ECO:0000256" key="3">
    <source>
        <dbReference type="ARBA" id="ARBA00022692"/>
    </source>
</evidence>
<feature type="transmembrane region" description="Helical" evidence="6">
    <location>
        <begin position="585"/>
        <end position="605"/>
    </location>
</feature>
<keyword evidence="4 6" id="KW-1133">Transmembrane helix</keyword>
<sequence length="650" mass="74866">MKFVAKLFSQYLLGLVGIILISSIPAFFQSVWDVVYKIFTPSEWSFRLYLNYEYVERPLFTYVYDHYTYSMTILFSALFIAFVVGFLLALSTFQLPSTAKKVTHRLLNSLEAFPDILFIFMLQILVVWFYKNSGILLFEFVYLGEEKIYLSPILSLCILPTILFYKVILLLLEEEWSKNYVQLAKSRGFSRMYILLQHCVRNIKRNLVIQSKPIIWATLSSLLVVEYLHNFYGIVRLIFFDSRPFTITVALVMIFTPFYILFQLLEWGLKMNYPSPFEDNARLFRGKKLFSGKSFLRRLTFNKVSSQIHSFWGGLLKLLRKPKFVLGMLYVGGLAITSLLYSYFKDPPVERLGVFQDESGFYHAPPHPPGVLVLGSDTYGYPIFEMLASGAKYTILFSLLIAFLRILSGYILTIPYIFWLGERSRNVISKVADGMQFLPLSLIAYVILVNVVIFDEDKRRLAESQIVPNTVLEVMVLVVFVIPVMLNTIGKESNAHLKSEYVQSALILGASKSRIFFNHISISLFPKIVYLFGQQIIQVLQVFVHLGVFGIFLGGGLKGQPDQSLIYEWTAMFENMRIGIMTGQYWLIIPVLILYIFLILSIQAITRSVIEVQQRKIGIDSAKPKKKTERTRTDSSPSKDTTDKKLFTFL</sequence>
<keyword evidence="5 6" id="KW-0472">Membrane</keyword>